<dbReference type="InParanoid" id="A0A482XP49"/>
<feature type="region of interest" description="Disordered" evidence="2">
    <location>
        <begin position="31"/>
        <end position="66"/>
    </location>
</feature>
<dbReference type="SMART" id="SM00755">
    <property type="entry name" value="Grip"/>
    <property type="match status" value="1"/>
</dbReference>
<proteinExistence type="predicted"/>
<comment type="caution">
    <text evidence="4">The sequence shown here is derived from an EMBL/GenBank/DDBJ whole genome shotgun (WGS) entry which is preliminary data.</text>
</comment>
<keyword evidence="5" id="KW-1185">Reference proteome</keyword>
<feature type="region of interest" description="Disordered" evidence="2">
    <location>
        <begin position="1536"/>
        <end position="1559"/>
    </location>
</feature>
<evidence type="ECO:0000256" key="2">
    <source>
        <dbReference type="SAM" id="MobiDB-lite"/>
    </source>
</evidence>
<feature type="compositionally biased region" description="Basic and acidic residues" evidence="2">
    <location>
        <begin position="1536"/>
        <end position="1547"/>
    </location>
</feature>
<evidence type="ECO:0000259" key="3">
    <source>
        <dbReference type="PROSITE" id="PS50913"/>
    </source>
</evidence>
<feature type="domain" description="GRIP" evidence="3">
    <location>
        <begin position="1620"/>
        <end position="1667"/>
    </location>
</feature>
<feature type="coiled-coil region" evidence="1">
    <location>
        <begin position="1004"/>
        <end position="1090"/>
    </location>
</feature>
<dbReference type="STRING" id="195883.A0A482XP49"/>
<evidence type="ECO:0000256" key="1">
    <source>
        <dbReference type="SAM" id="Coils"/>
    </source>
</evidence>
<accession>A0A482XP49</accession>
<dbReference type="EMBL" id="QKKF02004629">
    <property type="protein sequence ID" value="RZF47178.1"/>
    <property type="molecule type" value="Genomic_DNA"/>
</dbReference>
<dbReference type="SUPFAM" id="SSF101283">
    <property type="entry name" value="GRIP domain"/>
    <property type="match status" value="1"/>
</dbReference>
<feature type="coiled-coil region" evidence="1">
    <location>
        <begin position="127"/>
        <end position="244"/>
    </location>
</feature>
<dbReference type="GO" id="GO:0048193">
    <property type="term" value="P:Golgi vesicle transport"/>
    <property type="evidence" value="ECO:0007669"/>
    <property type="project" value="TreeGrafter"/>
</dbReference>
<dbReference type="InterPro" id="IPR000237">
    <property type="entry name" value="GRIP_dom"/>
</dbReference>
<evidence type="ECO:0000313" key="5">
    <source>
        <dbReference type="Proteomes" id="UP000291343"/>
    </source>
</evidence>
<dbReference type="Pfam" id="PF01465">
    <property type="entry name" value="GRIP"/>
    <property type="match status" value="1"/>
</dbReference>
<feature type="compositionally biased region" description="Low complexity" evidence="2">
    <location>
        <begin position="31"/>
        <end position="40"/>
    </location>
</feature>
<feature type="coiled-coil region" evidence="1">
    <location>
        <begin position="268"/>
        <end position="408"/>
    </location>
</feature>
<reference evidence="4 5" key="1">
    <citation type="journal article" date="2017" name="Gigascience">
        <title>Genome sequence of the small brown planthopper, Laodelphax striatellus.</title>
        <authorList>
            <person name="Zhu J."/>
            <person name="Jiang F."/>
            <person name="Wang X."/>
            <person name="Yang P."/>
            <person name="Bao Y."/>
            <person name="Zhao W."/>
            <person name="Wang W."/>
            <person name="Lu H."/>
            <person name="Wang Q."/>
            <person name="Cui N."/>
            <person name="Li J."/>
            <person name="Chen X."/>
            <person name="Luo L."/>
            <person name="Yu J."/>
            <person name="Kang L."/>
            <person name="Cui F."/>
        </authorList>
    </citation>
    <scope>NUCLEOTIDE SEQUENCE [LARGE SCALE GENOMIC DNA]</scope>
    <source>
        <strain evidence="4">Lst14</strain>
    </source>
</reference>
<feature type="compositionally biased region" description="Low complexity" evidence="2">
    <location>
        <begin position="578"/>
        <end position="587"/>
    </location>
</feature>
<sequence length="1706" mass="197141">MFKKLKDKIAEEVKQSPLKSVQQLASAVVSPSSSSVFEPSSNDHFCIDDDDEENQDTPKNSPARAGGFTTVNLHGQTTAASPLDASFSHDVSSRSRKSSISSVASDVSSFFPRYEPSSNSFHLQSDLESASEVEDSLNVQLERVSKENLYEAYRKLRMRYNKYKGRFVDLAEHYRRLEKENTKCKNILLDTQDKALRRFSELREQCALEQEAKAHLEEALRSDLEEKDHLIRTLNTKIELLKKADDVEKSTPETKNLMDFSNSSSEENKFQEDRIKNLELMLEESKASILEKNEIIGNHQNELASIKNLYSQKLSSITKDLNDAKEQIEQLQNTVSSMKKNEEESALSLAENKLTVHRELEMRDEQLKRYKTSVEDLSQQNDDLNNKVNQLQNELSALNGSNRVIDEEKTDLQELSRGKSEAVKLMQQKLVSNEKAYNERLSSKESEINRLIIENNDLVEKVRKFEEHRCQADGDSRPGELPEETFKLQNRIQKLEKELQMALAEKDKLFGRISECEKEIQKLEEDKNSILEAKKVEIESIQAYSDLQKTENEKLTNTIKSLGDEMESLRRTNEKALSSSKSSQDSQLNEYKSLCSKKDDEITNLNKDIKKLENELIESQEAKERLQNQLSSKVEELNTKDSSFESQKKAIETFQTEIRELNNKISNIEELYNESRKEKAILEHRLSSEDVLRAEIIEKLNEDKSYVEKQLKDSENRIVRLENDLKSTELKLKEKHIQNDNLHTKLKDLEVRIKCLDEEIIKQRQKLEEYSNLDLELQNLRKLITTFKSLLNSSKEVDNGSNRNEILDNHKSVISKIQEEGKTLIGDLKSLQSNLNEKEGLIEKLNSEIDESKRKVNNLLSQLSQNHVNSFGKEELLKHLLVNRNILKAMKVDYNELVSKTKSELETVSHSLQFVSGKFPSIQSQVTELEELNTKRVEELKQELSNSAKLHEEQKVALNERIRNLESDILVSRGSCQELKNELEVKSKEFCILEGKLESLQVILEQKSKENVELKNFIADFEQKKDSSSQTLSECKVKIDQLECELLDKNNQLTTLLNQAKLNEENINECQTLKNSLSSLENELSNMKIKFDRELASKDQIFSMKESEFEEIKNSMEGKLAQQMSLLKDKECVIDKLSSDLNKLKDKITSELLHIDSEQEFLMWEKEDSLSFEKKSDAAPEKEDMLHVLPVNSQDLQNDVSRLLRTTKQNIKTFLHIKSNVVNLNSELEALIRKYFKNKDGPNSCLKEEPFEGFSKSFSNLFSKVNILSSVLSTQEEAIVRLESSSGQLTSKTSELETECESLKGENSKLAAEIDTIKQNLNKGSVSNTVKLSNVTSQLESARQEYIELQATHNRKCEEMSNLSKELNSLRGEYVRIREQLEMKGDDNNELAKLRAENEDLKLRVESIEEDRDKNLKQLILEFNTKIAEKDEEVRAAELKKFDRKEAEDNFLFVELKQQIKDLNSQLESSCESYEAKLADNERSKEELEKSMEEMKNIHEKQMREQDKKWRACLDRRLLEAEKKYKEEIDELSKEWQNERKQSESRNTEQPQPQELEHSSRLAVAAMESGASSSELLRKQVTSLTKQLEDTKLQHKHEVSELQKCIAMKKHSSDKHNDVSIEDCTEMEYLRNILFEYMMGKEPVIMAKVLSAIVKFDPEQTNKILQKEEQKVSLLRKVVHHCWQYRVNRLLALQKTSKLGPIHIPL</sequence>
<protein>
    <recommendedName>
        <fullName evidence="3">GRIP domain-containing protein</fullName>
    </recommendedName>
</protein>
<feature type="coiled-coil region" evidence="1">
    <location>
        <begin position="934"/>
        <end position="968"/>
    </location>
</feature>
<gene>
    <name evidence="4" type="ORF">LSTR_LSTR004887</name>
</gene>
<dbReference type="GO" id="GO:0031267">
    <property type="term" value="F:small GTPase binding"/>
    <property type="evidence" value="ECO:0007669"/>
    <property type="project" value="TreeGrafter"/>
</dbReference>
<dbReference type="Proteomes" id="UP000291343">
    <property type="component" value="Unassembled WGS sequence"/>
</dbReference>
<dbReference type="PANTHER" id="PTHR19327">
    <property type="entry name" value="GOLGIN"/>
    <property type="match status" value="1"/>
</dbReference>
<dbReference type="GO" id="GO:0005794">
    <property type="term" value="C:Golgi apparatus"/>
    <property type="evidence" value="ECO:0007669"/>
    <property type="project" value="TreeGrafter"/>
</dbReference>
<dbReference type="FunCoup" id="A0A482XP49">
    <property type="interactions" value="494"/>
</dbReference>
<name>A0A482XP49_LAOST</name>
<dbReference type="SMR" id="A0A482XP49"/>
<dbReference type="Gene3D" id="1.10.220.60">
    <property type="entry name" value="GRIP domain"/>
    <property type="match status" value="1"/>
</dbReference>
<dbReference type="PROSITE" id="PS50913">
    <property type="entry name" value="GRIP"/>
    <property type="match status" value="1"/>
</dbReference>
<feature type="coiled-coil region" evidence="1">
    <location>
        <begin position="828"/>
        <end position="862"/>
    </location>
</feature>
<keyword evidence="1" id="KW-0175">Coiled coil</keyword>
<feature type="region of interest" description="Disordered" evidence="2">
    <location>
        <begin position="561"/>
        <end position="589"/>
    </location>
</feature>
<dbReference type="OrthoDB" id="5322683at2759"/>
<evidence type="ECO:0000313" key="4">
    <source>
        <dbReference type="EMBL" id="RZF47178.1"/>
    </source>
</evidence>
<organism evidence="4 5">
    <name type="scientific">Laodelphax striatellus</name>
    <name type="common">Small brown planthopper</name>
    <name type="synonym">Delphax striatella</name>
    <dbReference type="NCBI Taxonomy" id="195883"/>
    <lineage>
        <taxon>Eukaryota</taxon>
        <taxon>Metazoa</taxon>
        <taxon>Ecdysozoa</taxon>
        <taxon>Arthropoda</taxon>
        <taxon>Hexapoda</taxon>
        <taxon>Insecta</taxon>
        <taxon>Pterygota</taxon>
        <taxon>Neoptera</taxon>
        <taxon>Paraneoptera</taxon>
        <taxon>Hemiptera</taxon>
        <taxon>Auchenorrhyncha</taxon>
        <taxon>Fulgoroidea</taxon>
        <taxon>Delphacidae</taxon>
        <taxon>Criomorphinae</taxon>
        <taxon>Laodelphax</taxon>
    </lineage>
</organism>
<dbReference type="PANTHER" id="PTHR19327:SF0">
    <property type="entry name" value="GOLGIN SUBFAMILY A MEMBER 4"/>
    <property type="match status" value="1"/>
</dbReference>